<dbReference type="AlphaFoldDB" id="B6IF70"/>
<dbReference type="RefSeq" id="XP_045098122.1">
    <property type="nucleotide sequence ID" value="XM_045242366.1"/>
</dbReference>
<organism evidence="2 3">
    <name type="scientific">Caenorhabditis briggsae</name>
    <dbReference type="NCBI Taxonomy" id="6238"/>
    <lineage>
        <taxon>Eukaryota</taxon>
        <taxon>Metazoa</taxon>
        <taxon>Ecdysozoa</taxon>
        <taxon>Nematoda</taxon>
        <taxon>Chromadorea</taxon>
        <taxon>Rhabditida</taxon>
        <taxon>Rhabditina</taxon>
        <taxon>Rhabditomorpha</taxon>
        <taxon>Rhabditoidea</taxon>
        <taxon>Rhabditidae</taxon>
        <taxon>Peloderinae</taxon>
        <taxon>Caenorhabditis</taxon>
    </lineage>
</organism>
<dbReference type="HOGENOM" id="CLU_2514651_0_0_1"/>
<gene>
    <name evidence="2" type="ORF">CBG25583</name>
    <name evidence="2" type="ORF">CBG_25583</name>
</gene>
<dbReference type="CTD" id="68917069"/>
<dbReference type="KEGG" id="cbr:CBG_25583"/>
<keyword evidence="3" id="KW-1185">Reference proteome</keyword>
<name>B6IF70_CAEBR</name>
<evidence type="ECO:0000313" key="2">
    <source>
        <dbReference type="EMBL" id="CAR98550.1"/>
    </source>
</evidence>
<feature type="compositionally biased region" description="Basic and acidic residues" evidence="1">
    <location>
        <begin position="72"/>
        <end position="85"/>
    </location>
</feature>
<reference evidence="2 3" key="2">
    <citation type="journal article" date="2011" name="PLoS Genet.">
        <title>Caenorhabditis briggsae recombinant inbred line genotypes reveal inter-strain incompatibility and the evolution of recombination.</title>
        <authorList>
            <person name="Ross J.A."/>
            <person name="Koboldt D.C."/>
            <person name="Staisch J.E."/>
            <person name="Chamberlin H.M."/>
            <person name="Gupta B.P."/>
            <person name="Miller R.D."/>
            <person name="Baird S.E."/>
            <person name="Haag E.S."/>
        </authorList>
    </citation>
    <scope>NUCLEOTIDE SEQUENCE [LARGE SCALE GENOMIC DNA]</scope>
    <source>
        <strain evidence="2 3">AF16</strain>
    </source>
</reference>
<dbReference type="EMBL" id="HE601438">
    <property type="protein sequence ID" value="CAR98550.1"/>
    <property type="molecule type" value="Genomic_DNA"/>
</dbReference>
<dbReference type="eggNOG" id="KOG2189">
    <property type="taxonomic scope" value="Eukaryota"/>
</dbReference>
<dbReference type="STRING" id="6238.B6IF70"/>
<dbReference type="Proteomes" id="UP000008549">
    <property type="component" value="Unassembled WGS sequence"/>
</dbReference>
<accession>B6IF70</accession>
<evidence type="ECO:0000256" key="1">
    <source>
        <dbReference type="SAM" id="MobiDB-lite"/>
    </source>
</evidence>
<reference evidence="2 3" key="1">
    <citation type="journal article" date="2003" name="PLoS Biol.">
        <title>The genome sequence of Caenorhabditis briggsae: a platform for comparative genomics.</title>
        <authorList>
            <person name="Stein L.D."/>
            <person name="Bao Z."/>
            <person name="Blasiar D."/>
            <person name="Blumenthal T."/>
            <person name="Brent M.R."/>
            <person name="Chen N."/>
            <person name="Chinwalla A."/>
            <person name="Clarke L."/>
            <person name="Clee C."/>
            <person name="Coghlan A."/>
            <person name="Coulson A."/>
            <person name="D'Eustachio P."/>
            <person name="Fitch D.H."/>
            <person name="Fulton L.A."/>
            <person name="Fulton R.E."/>
            <person name="Griffiths-Jones S."/>
            <person name="Harris T.W."/>
            <person name="Hillier L.W."/>
            <person name="Kamath R."/>
            <person name="Kuwabara P.E."/>
            <person name="Mardis E.R."/>
            <person name="Marra M.A."/>
            <person name="Miner T.L."/>
            <person name="Minx P."/>
            <person name="Mullikin J.C."/>
            <person name="Plumb R.W."/>
            <person name="Rogers J."/>
            <person name="Schein J.E."/>
            <person name="Sohrmann M."/>
            <person name="Spieth J."/>
            <person name="Stajich J.E."/>
            <person name="Wei C."/>
            <person name="Willey D."/>
            <person name="Wilson R.K."/>
            <person name="Durbin R."/>
            <person name="Waterston R.H."/>
        </authorList>
    </citation>
    <scope>NUCLEOTIDE SEQUENCE [LARGE SCALE GENOMIC DNA]</scope>
    <source>
        <strain evidence="2 3">AF16</strain>
    </source>
</reference>
<feature type="region of interest" description="Disordered" evidence="1">
    <location>
        <begin position="61"/>
        <end position="85"/>
    </location>
</feature>
<proteinExistence type="predicted"/>
<evidence type="ECO:0000313" key="3">
    <source>
        <dbReference type="Proteomes" id="UP000008549"/>
    </source>
</evidence>
<sequence>MESNLEKLEEDLLQINKNTRTLQTNHIQLLEMKAGLKHVTFLMDHQSKSEAAMSISEAARGEAGPFSVGLKQEFDKPVRDDNELK</sequence>
<dbReference type="InParanoid" id="B6IF70"/>
<dbReference type="GeneID" id="68917069"/>
<protein>
    <submittedName>
        <fullName evidence="2">Protein CBG25583</fullName>
    </submittedName>
</protein>